<evidence type="ECO:0000313" key="2">
    <source>
        <dbReference type="Proteomes" id="UP001056120"/>
    </source>
</evidence>
<accession>A0ACB9DBZ2</accession>
<evidence type="ECO:0000313" key="1">
    <source>
        <dbReference type="EMBL" id="KAI3743817.1"/>
    </source>
</evidence>
<name>A0ACB9DBZ2_9ASTR</name>
<keyword evidence="2" id="KW-1185">Reference proteome</keyword>
<proteinExistence type="predicted"/>
<comment type="caution">
    <text evidence="1">The sequence shown here is derived from an EMBL/GenBank/DDBJ whole genome shotgun (WGS) entry which is preliminary data.</text>
</comment>
<dbReference type="Proteomes" id="UP001056120">
    <property type="component" value="Linkage Group LG19"/>
</dbReference>
<sequence>MRDCSDMFKQTPSSWEWINIYNHASRFPTDFGFVAIHDEAVNLVIEEFARLKMVNRLEVKGVQMKPGTSKLPWVHIRKPHNCRDEDQNLKLNTKGVIVSSPEPGSGQGLSF</sequence>
<protein>
    <submittedName>
        <fullName evidence="1">Uncharacterized protein</fullName>
    </submittedName>
</protein>
<gene>
    <name evidence="1" type="ORF">L1987_56884</name>
</gene>
<reference evidence="2" key="1">
    <citation type="journal article" date="2022" name="Mol. Ecol. Resour.">
        <title>The genomes of chicory, endive, great burdock and yacon provide insights into Asteraceae palaeo-polyploidization history and plant inulin production.</title>
        <authorList>
            <person name="Fan W."/>
            <person name="Wang S."/>
            <person name="Wang H."/>
            <person name="Wang A."/>
            <person name="Jiang F."/>
            <person name="Liu H."/>
            <person name="Zhao H."/>
            <person name="Xu D."/>
            <person name="Zhang Y."/>
        </authorList>
    </citation>
    <scope>NUCLEOTIDE SEQUENCE [LARGE SCALE GENOMIC DNA]</scope>
    <source>
        <strain evidence="2">cv. Yunnan</strain>
    </source>
</reference>
<reference evidence="1 2" key="2">
    <citation type="journal article" date="2022" name="Mol. Ecol. Resour.">
        <title>The genomes of chicory, endive, great burdock and yacon provide insights into Asteraceae paleo-polyploidization history and plant inulin production.</title>
        <authorList>
            <person name="Fan W."/>
            <person name="Wang S."/>
            <person name="Wang H."/>
            <person name="Wang A."/>
            <person name="Jiang F."/>
            <person name="Liu H."/>
            <person name="Zhao H."/>
            <person name="Xu D."/>
            <person name="Zhang Y."/>
        </authorList>
    </citation>
    <scope>NUCLEOTIDE SEQUENCE [LARGE SCALE GENOMIC DNA]</scope>
    <source>
        <strain evidence="2">cv. Yunnan</strain>
        <tissue evidence="1">Leaves</tissue>
    </source>
</reference>
<organism evidence="1 2">
    <name type="scientific">Smallanthus sonchifolius</name>
    <dbReference type="NCBI Taxonomy" id="185202"/>
    <lineage>
        <taxon>Eukaryota</taxon>
        <taxon>Viridiplantae</taxon>
        <taxon>Streptophyta</taxon>
        <taxon>Embryophyta</taxon>
        <taxon>Tracheophyta</taxon>
        <taxon>Spermatophyta</taxon>
        <taxon>Magnoliopsida</taxon>
        <taxon>eudicotyledons</taxon>
        <taxon>Gunneridae</taxon>
        <taxon>Pentapetalae</taxon>
        <taxon>asterids</taxon>
        <taxon>campanulids</taxon>
        <taxon>Asterales</taxon>
        <taxon>Asteraceae</taxon>
        <taxon>Asteroideae</taxon>
        <taxon>Heliantheae alliance</taxon>
        <taxon>Millerieae</taxon>
        <taxon>Smallanthus</taxon>
    </lineage>
</organism>
<dbReference type="EMBL" id="CM042036">
    <property type="protein sequence ID" value="KAI3743817.1"/>
    <property type="molecule type" value="Genomic_DNA"/>
</dbReference>